<evidence type="ECO:0000313" key="2">
    <source>
        <dbReference type="Proteomes" id="UP000636800"/>
    </source>
</evidence>
<comment type="caution">
    <text evidence="1">The sequence shown here is derived from an EMBL/GenBank/DDBJ whole genome shotgun (WGS) entry which is preliminary data.</text>
</comment>
<accession>A0A835PQ88</accession>
<reference evidence="1 2" key="1">
    <citation type="journal article" date="2020" name="Nat. Food">
        <title>A phased Vanilla planifolia genome enables genetic improvement of flavour and production.</title>
        <authorList>
            <person name="Hasing T."/>
            <person name="Tang H."/>
            <person name="Brym M."/>
            <person name="Khazi F."/>
            <person name="Huang T."/>
            <person name="Chambers A.H."/>
        </authorList>
    </citation>
    <scope>NUCLEOTIDE SEQUENCE [LARGE SCALE GENOMIC DNA]</scope>
    <source>
        <tissue evidence="1">Leaf</tissue>
    </source>
</reference>
<dbReference type="Proteomes" id="UP000636800">
    <property type="component" value="Chromosome 12"/>
</dbReference>
<sequence length="76" mass="8544">MGTSAPACDFSPRCLNVCRKKADRCYLKPLMEGKQCTMATAMENRKDSHARAVDLEHLSPSFREAELLGFSQKHNN</sequence>
<gene>
    <name evidence="1" type="ORF">HPP92_022085</name>
</gene>
<proteinExistence type="predicted"/>
<dbReference type="OrthoDB" id="773121at2759"/>
<dbReference type="AlphaFoldDB" id="A0A835PQ88"/>
<name>A0A835PQ88_VANPL</name>
<organism evidence="1 2">
    <name type="scientific">Vanilla planifolia</name>
    <name type="common">Vanilla</name>
    <dbReference type="NCBI Taxonomy" id="51239"/>
    <lineage>
        <taxon>Eukaryota</taxon>
        <taxon>Viridiplantae</taxon>
        <taxon>Streptophyta</taxon>
        <taxon>Embryophyta</taxon>
        <taxon>Tracheophyta</taxon>
        <taxon>Spermatophyta</taxon>
        <taxon>Magnoliopsida</taxon>
        <taxon>Liliopsida</taxon>
        <taxon>Asparagales</taxon>
        <taxon>Orchidaceae</taxon>
        <taxon>Vanilloideae</taxon>
        <taxon>Vanilleae</taxon>
        <taxon>Vanilla</taxon>
    </lineage>
</organism>
<dbReference type="EMBL" id="JADCNL010000012">
    <property type="protein sequence ID" value="KAG0456928.1"/>
    <property type="molecule type" value="Genomic_DNA"/>
</dbReference>
<protein>
    <submittedName>
        <fullName evidence="1">Uncharacterized protein</fullName>
    </submittedName>
</protein>
<keyword evidence="2" id="KW-1185">Reference proteome</keyword>
<evidence type="ECO:0000313" key="1">
    <source>
        <dbReference type="EMBL" id="KAG0456928.1"/>
    </source>
</evidence>